<dbReference type="CDD" id="cd17266">
    <property type="entry name" value="RMtype1_S_Sau1132ORF3780P-TRD2-CR2_like"/>
    <property type="match status" value="1"/>
</dbReference>
<keyword evidence="7" id="KW-1185">Reference proteome</keyword>
<dbReference type="SUPFAM" id="SSF116734">
    <property type="entry name" value="DNA methylase specificity domain"/>
    <property type="match status" value="2"/>
</dbReference>
<dbReference type="InterPro" id="IPR052021">
    <property type="entry name" value="Type-I_RS_S_subunit"/>
</dbReference>
<keyword evidence="2" id="KW-0680">Restriction system</keyword>
<evidence type="ECO:0000256" key="4">
    <source>
        <dbReference type="SAM" id="Coils"/>
    </source>
</evidence>
<dbReference type="InterPro" id="IPR000055">
    <property type="entry name" value="Restrct_endonuc_typeI_TRD"/>
</dbReference>
<comment type="similarity">
    <text evidence="1">Belongs to the type-I restriction system S methylase family.</text>
</comment>
<reference evidence="6 7" key="1">
    <citation type="journal article" date="2024" name="Int. J. Syst. Evol. Microbiol.">
        <title>Clostridium omnivorum sp. nov., isolated from anoxic soil under the treatment of reductive soil disinfestation.</title>
        <authorList>
            <person name="Ueki A."/>
            <person name="Tonouchi A."/>
            <person name="Kaku N."/>
            <person name="Honma S."/>
            <person name="Ueki K."/>
        </authorList>
    </citation>
    <scope>NUCLEOTIDE SEQUENCE [LARGE SCALE GENOMIC DNA]</scope>
    <source>
        <strain evidence="6 7">E14</strain>
    </source>
</reference>
<dbReference type="InterPro" id="IPR044946">
    <property type="entry name" value="Restrct_endonuc_typeI_TRD_sf"/>
</dbReference>
<evidence type="ECO:0000313" key="7">
    <source>
        <dbReference type="Proteomes" id="UP001208567"/>
    </source>
</evidence>
<accession>A0ABQ5N7I9</accession>
<dbReference type="Gene3D" id="3.90.220.20">
    <property type="entry name" value="DNA methylase specificity domains"/>
    <property type="match status" value="2"/>
</dbReference>
<dbReference type="PANTHER" id="PTHR30408">
    <property type="entry name" value="TYPE-1 RESTRICTION ENZYME ECOKI SPECIFICITY PROTEIN"/>
    <property type="match status" value="1"/>
</dbReference>
<dbReference type="Pfam" id="PF01420">
    <property type="entry name" value="Methylase_S"/>
    <property type="match status" value="2"/>
</dbReference>
<dbReference type="Gene3D" id="1.10.287.1120">
    <property type="entry name" value="Bipartite methylase S protein"/>
    <property type="match status" value="1"/>
</dbReference>
<proteinExistence type="inferred from homology"/>
<feature type="domain" description="Type I restriction modification DNA specificity" evidence="5">
    <location>
        <begin position="198"/>
        <end position="353"/>
    </location>
</feature>
<dbReference type="Proteomes" id="UP001208567">
    <property type="component" value="Unassembled WGS sequence"/>
</dbReference>
<feature type="coiled-coil region" evidence="4">
    <location>
        <begin position="340"/>
        <end position="367"/>
    </location>
</feature>
<name>A0ABQ5N7I9_9CLOT</name>
<feature type="domain" description="Type I restriction modification DNA specificity" evidence="5">
    <location>
        <begin position="18"/>
        <end position="169"/>
    </location>
</feature>
<evidence type="ECO:0000259" key="5">
    <source>
        <dbReference type="Pfam" id="PF01420"/>
    </source>
</evidence>
<dbReference type="EMBL" id="BRXR01000001">
    <property type="protein sequence ID" value="GLC31166.1"/>
    <property type="molecule type" value="Genomic_DNA"/>
</dbReference>
<comment type="caution">
    <text evidence="6">The sequence shown here is derived from an EMBL/GenBank/DDBJ whole genome shotgun (WGS) entry which is preliminary data.</text>
</comment>
<evidence type="ECO:0000256" key="1">
    <source>
        <dbReference type="ARBA" id="ARBA00010923"/>
    </source>
</evidence>
<dbReference type="PANTHER" id="PTHR30408:SF13">
    <property type="entry name" value="TYPE I RESTRICTION ENZYME HINDI SPECIFICITY SUBUNIT"/>
    <property type="match status" value="1"/>
</dbReference>
<protein>
    <recommendedName>
        <fullName evidence="5">Type I restriction modification DNA specificity domain-containing protein</fullName>
    </recommendedName>
</protein>
<evidence type="ECO:0000256" key="3">
    <source>
        <dbReference type="ARBA" id="ARBA00023125"/>
    </source>
</evidence>
<keyword evidence="3" id="KW-0238">DNA-binding</keyword>
<organism evidence="6 7">
    <name type="scientific">Clostridium omnivorum</name>
    <dbReference type="NCBI Taxonomy" id="1604902"/>
    <lineage>
        <taxon>Bacteria</taxon>
        <taxon>Bacillati</taxon>
        <taxon>Bacillota</taxon>
        <taxon>Clostridia</taxon>
        <taxon>Eubacteriales</taxon>
        <taxon>Clostridiaceae</taxon>
        <taxon>Clostridium</taxon>
    </lineage>
</organism>
<dbReference type="CDD" id="cd17255">
    <property type="entry name" value="RMtype1_S_Fco49512ORF2615P-TRD2-CR2_like"/>
    <property type="match status" value="1"/>
</dbReference>
<dbReference type="RefSeq" id="WP_264850444.1">
    <property type="nucleotide sequence ID" value="NZ_BRXR01000001.1"/>
</dbReference>
<keyword evidence="4" id="KW-0175">Coiled coil</keyword>
<evidence type="ECO:0000313" key="6">
    <source>
        <dbReference type="EMBL" id="GLC31166.1"/>
    </source>
</evidence>
<gene>
    <name evidence="6" type="ORF">bsdE14_25760</name>
</gene>
<sequence length="376" mass="42303">MVENVLEGYKKTEVGVIPEEWKVRKLKQITNMKSGVSITAKDIDESGEYPCYGGNGLRGYTSRFTHNGRYALIGRQGALCGNVQYVEGTFFASEHAVVVTPNPEIDIEWLSYMLIDMNLNQYSESSAQPGLSVTKILELSIPVPSKRAEQTAISTALSDIDELINSLTKLIDKKKNIRQGVMQELLRGRKRLNGFSGEWETKIVEEIAVVSRGRVISHKEISNSLLKKYPVYSSQTTSNGIMGYIDSYDFDGEYITWTTDGVNAGTVFYRKGKFNCTNVCGTIKLLHGNHYFVAKRLELETGKFVSKNLANPKLMNDVMKKITITIPPTIKEQTAIAQILTDMDNEINKLTQKLDKYKTLKQAMMQELLTGKRRLI</sequence>
<evidence type="ECO:0000256" key="2">
    <source>
        <dbReference type="ARBA" id="ARBA00022747"/>
    </source>
</evidence>